<protein>
    <submittedName>
        <fullName evidence="5">Uncharacterized protein</fullName>
    </submittedName>
</protein>
<organism evidence="5 6">
    <name type="scientific">Monosiga brevicollis</name>
    <name type="common">Choanoflagellate</name>
    <dbReference type="NCBI Taxonomy" id="81824"/>
    <lineage>
        <taxon>Eukaryota</taxon>
        <taxon>Choanoflagellata</taxon>
        <taxon>Craspedida</taxon>
        <taxon>Salpingoecidae</taxon>
        <taxon>Monosiga</taxon>
    </lineage>
</organism>
<dbReference type="RefSeq" id="XP_001749174.1">
    <property type="nucleotide sequence ID" value="XM_001749122.1"/>
</dbReference>
<keyword evidence="3" id="KW-0813">Transport</keyword>
<sequence>MWAFARQLLADIEAAAYSTDERQLHRLKAAFEDAVPEFYYLQSPKDKDRDGGASETLVFHTLPNSSDQQAVDQARTKPLAIFKARVEGAATTTILTDQQVANAHTLSGILGISQVTAAALLVEAEDITNHPLVFREASLLTRGAFLFYEAERMLFSILCILLEAVTKQSFSPNFNTLALELLESLQELPAIVLTAVLALHRSDFEARADAAQLLAHDRSAARLLQEVKDCWLEACDALLLFVTAARVVAQRQPSDSNVDTITTQECLILLKTLQQTLGDGPAGSALAPTNTHASHTTAALDGTRVFVAPTAVICLLHVFLRRRLHAVAALRTGDRTSDYNDPLANDLDFARALDDTTAWNNNPTWRLLMQLAFGLCRTALDKPEDVWEGVQQQATTLIDHRSDESVFECLHQLANAPQCGAEDKSSAISIDTLLAFCDWLIEDGGLLRMLMYNYTEAVASGSDVTHDDFVWLLKTIATVAQRADADMMAERVSVWDGFLRMVGDQLDATTYIVYLEVLAAFAKPGPASQYVFTLLMDNGREGFRQAPVSWRSLFAAIASATSMSHESGQAVDILTQQMLEAFLHLLATVCEDPECARGIVSRDDWHAIDTLFTFFCSHLETTLKGKLLAALAAICAAHPPAARVVWHLICASHVLVGDSTNMGNIQIRDLGVVHDLRKREAEAKTYPETFNFVRLLKAVLPHVVDEPQSRHSLRVAINYLISEVFLAALRSLQFISETERWELLADALTTLRELLSRYQPTEGDFGGAIPAGATPAEAFTNVAGSGLDMTADDEGEVQRFDDHRHVQGPRYVGFLVLASLLQDPTGNVLVGLGNILARSAPHEWVDKPVQLQEAVINCVTLTVQILEVAAGFSAALNDMHVKTHQRVDSFLMNQSRGDDVLSPLVVHLIMLLDAEHSAELALDAIKLVYRIAGTSHNNVSLRSIFNAAPALERQKMLFAFQYRLMAIGPELVSDQQDVYVDVLDEEHYSCDNAVASSVVQLLRYSLSEDGLWEITPLLLMIGVAARITKPRDVMQVQLLPSQAADAQSCLHVLIDLITNKSAANRLPLYQLHPLFAENCFALLYALQSHPVVGPMVVRFTRESSLARDLLEQLKGLLELSTFSTELDRRSAAWTSTMGWILKSIALELYVAAKEPSEEQRWLYKELFGLPQQSAVFSDTFVGDAAAQPVSLMRRVLNAIDFRLETVGQLNLSHLPLGIANQAFQACTKTQVTLGDEPIPYCFVREMHEQLLGMLERGGYDLGLREAYVDDITAAVNVALQTNLIAERRGARLHLLKGWERVLTIMFSKTAPLVTGDDQIAELGEQLMYLLTHLPVDLQMTQQLDPALMSVLSNNIVTLTANLQGSLQRMSGIEEAQSSALSVVRNLQEPLLASLVQGVLTAGCGPRMRQNHYCSLHFYITIARTAESSLPSDWIAGPSERFMDMVCRDACDGTGVTCILALLALSELVALDDKGNWLAFMARRGFLDQYVHEAQAAEEQLQALAFQSSSNFNPFYKHQARYALFLNCARSSSGAKALLESPLLLQLEHSKLLRAHNVSDDGSVGSSGASWSNVDPRSIVLPMLRVLDQMTMHAAGTDIHLGMARVFRANFTAYFRPVLKGWSALKTPNALDELMLVTSLVRKLIARAAKLDPECFDQEEVQRLIIPLLAYLMRADWKAAIHYNSREAFEQNEIMVLVQNTLFNILCFLRQSLDRDVEVGKRVHVALAARVFIKPSFVEDVADEITCGSALSLLKQLLATQQDAKKEQLNARSSEGSISMLGPDRLRRIGVAEDDAKNEQVVARALELMADTSEQIVRITQSSTECLLYMLWRHLDFYLNSQRAHQTSTFQPQRKIRTLEAGIVGAPLHHNSDMSDMREDPSLSAPHALTTEELKVFQDEVQKVSALRSNADSLLSKLVAREKELLVEQKFQHGVALTLIKPIERRIRSLVDGLNA</sequence>
<dbReference type="STRING" id="81824.A9V927"/>
<dbReference type="GO" id="GO:0044611">
    <property type="term" value="C:nuclear pore inner ring"/>
    <property type="evidence" value="ECO:0000318"/>
    <property type="project" value="GO_Central"/>
</dbReference>
<evidence type="ECO:0000256" key="1">
    <source>
        <dbReference type="ARBA" id="ARBA00004123"/>
    </source>
</evidence>
<dbReference type="GO" id="GO:0017056">
    <property type="term" value="F:structural constituent of nuclear pore"/>
    <property type="evidence" value="ECO:0000318"/>
    <property type="project" value="GO_Central"/>
</dbReference>
<dbReference type="Proteomes" id="UP000001357">
    <property type="component" value="Unassembled WGS sequence"/>
</dbReference>
<keyword evidence="4" id="KW-0539">Nucleus</keyword>
<gene>
    <name evidence="5" type="ORF">MONBRDRAFT_34009</name>
</gene>
<accession>A9V927</accession>
<keyword evidence="6" id="KW-1185">Reference proteome</keyword>
<evidence type="ECO:0000256" key="4">
    <source>
        <dbReference type="ARBA" id="ARBA00023242"/>
    </source>
</evidence>
<evidence type="ECO:0000256" key="2">
    <source>
        <dbReference type="ARBA" id="ARBA00005892"/>
    </source>
</evidence>
<dbReference type="GO" id="GO:0006999">
    <property type="term" value="P:nuclear pore organization"/>
    <property type="evidence" value="ECO:0000318"/>
    <property type="project" value="GO_Central"/>
</dbReference>
<dbReference type="InParanoid" id="A9V927"/>
<evidence type="ECO:0000313" key="5">
    <source>
        <dbReference type="EMBL" id="EDQ85980.1"/>
    </source>
</evidence>
<dbReference type="InterPro" id="IPR021827">
    <property type="entry name" value="Nup186/Nup192/Nup205"/>
</dbReference>
<dbReference type="KEGG" id="mbr:MONBRDRAFT_34009"/>
<name>A9V927_MONBE</name>
<dbReference type="Pfam" id="PF11894">
    <property type="entry name" value="Nup192"/>
    <property type="match status" value="1"/>
</dbReference>
<dbReference type="PANTHER" id="PTHR31344">
    <property type="entry name" value="NUCLEAR PORE COMPLEX PROTEIN NUP205"/>
    <property type="match status" value="1"/>
</dbReference>
<proteinExistence type="inferred from homology"/>
<dbReference type="OMA" id="RSAPHEW"/>
<reference evidence="5 6" key="1">
    <citation type="journal article" date="2008" name="Nature">
        <title>The genome of the choanoflagellate Monosiga brevicollis and the origin of metazoans.</title>
        <authorList>
            <consortium name="JGI Sequencing"/>
            <person name="King N."/>
            <person name="Westbrook M.J."/>
            <person name="Young S.L."/>
            <person name="Kuo A."/>
            <person name="Abedin M."/>
            <person name="Chapman J."/>
            <person name="Fairclough S."/>
            <person name="Hellsten U."/>
            <person name="Isogai Y."/>
            <person name="Letunic I."/>
            <person name="Marr M."/>
            <person name="Pincus D."/>
            <person name="Putnam N."/>
            <person name="Rokas A."/>
            <person name="Wright K.J."/>
            <person name="Zuzow R."/>
            <person name="Dirks W."/>
            <person name="Good M."/>
            <person name="Goodstein D."/>
            <person name="Lemons D."/>
            <person name="Li W."/>
            <person name="Lyons J.B."/>
            <person name="Morris A."/>
            <person name="Nichols S."/>
            <person name="Richter D.J."/>
            <person name="Salamov A."/>
            <person name="Bork P."/>
            <person name="Lim W.A."/>
            <person name="Manning G."/>
            <person name="Miller W.T."/>
            <person name="McGinnis W."/>
            <person name="Shapiro H."/>
            <person name="Tjian R."/>
            <person name="Grigoriev I.V."/>
            <person name="Rokhsar D."/>
        </authorList>
    </citation>
    <scope>NUCLEOTIDE SEQUENCE [LARGE SCALE GENOMIC DNA]</scope>
    <source>
        <strain evidence="6">MX1 / ATCC 50154</strain>
    </source>
</reference>
<dbReference type="GeneID" id="5894452"/>
<dbReference type="PANTHER" id="PTHR31344:SF0">
    <property type="entry name" value="NUCLEAR PORE COMPLEX PROTEIN NUP205"/>
    <property type="match status" value="1"/>
</dbReference>
<dbReference type="EMBL" id="CH991569">
    <property type="protein sequence ID" value="EDQ85980.1"/>
    <property type="molecule type" value="Genomic_DNA"/>
</dbReference>
<dbReference type="eggNOG" id="KOG1835">
    <property type="taxonomic scope" value="Eukaryota"/>
</dbReference>
<comment type="similarity">
    <text evidence="2">Belongs to the NUP186/NUP192/NUP205 family.</text>
</comment>
<evidence type="ECO:0000256" key="3">
    <source>
        <dbReference type="ARBA" id="ARBA00022448"/>
    </source>
</evidence>
<evidence type="ECO:0000313" key="6">
    <source>
        <dbReference type="Proteomes" id="UP000001357"/>
    </source>
</evidence>
<dbReference type="FunCoup" id="A9V927">
    <property type="interactions" value="1675"/>
</dbReference>
<comment type="subcellular location">
    <subcellularLocation>
        <location evidence="1">Nucleus</location>
    </subcellularLocation>
</comment>